<dbReference type="PROSITE" id="PS51720">
    <property type="entry name" value="G_AIG1"/>
    <property type="match status" value="1"/>
</dbReference>
<evidence type="ECO:0000256" key="1">
    <source>
        <dbReference type="ARBA" id="ARBA00008535"/>
    </source>
</evidence>
<organism evidence="6 7">
    <name type="scientific">Cyprinus carpio</name>
    <name type="common">Common carp</name>
    <dbReference type="NCBI Taxonomy" id="7962"/>
    <lineage>
        <taxon>Eukaryota</taxon>
        <taxon>Metazoa</taxon>
        <taxon>Chordata</taxon>
        <taxon>Craniata</taxon>
        <taxon>Vertebrata</taxon>
        <taxon>Euteleostomi</taxon>
        <taxon>Actinopterygii</taxon>
        <taxon>Neopterygii</taxon>
        <taxon>Teleostei</taxon>
        <taxon>Ostariophysi</taxon>
        <taxon>Cypriniformes</taxon>
        <taxon>Cyprinidae</taxon>
        <taxon>Cyprininae</taxon>
        <taxon>Cyprinus</taxon>
    </lineage>
</organism>
<evidence type="ECO:0000256" key="2">
    <source>
        <dbReference type="ARBA" id="ARBA00022741"/>
    </source>
</evidence>
<dbReference type="InterPro" id="IPR027417">
    <property type="entry name" value="P-loop_NTPase"/>
</dbReference>
<dbReference type="Gene3D" id="3.40.50.300">
    <property type="entry name" value="P-loop containing nucleotide triphosphate hydrolases"/>
    <property type="match status" value="1"/>
</dbReference>
<dbReference type="PANTHER" id="PTHR10903:SF186">
    <property type="entry name" value="GTPASE IMAP FAMILY MEMBER 4-LIKE-RELATED"/>
    <property type="match status" value="1"/>
</dbReference>
<proteinExistence type="inferred from homology"/>
<dbReference type="AlphaFoldDB" id="A0A8C2C4J9"/>
<dbReference type="GO" id="GO:0005525">
    <property type="term" value="F:GTP binding"/>
    <property type="evidence" value="ECO:0007669"/>
    <property type="project" value="UniProtKB-KW"/>
</dbReference>
<reference evidence="6" key="1">
    <citation type="submission" date="2025-08" db="UniProtKB">
        <authorList>
            <consortium name="Ensembl"/>
        </authorList>
    </citation>
    <scope>IDENTIFICATION</scope>
</reference>
<keyword evidence="4" id="KW-0732">Signal</keyword>
<feature type="chain" id="PRO_5034319874" description="AIG1-type G domain-containing protein" evidence="4">
    <location>
        <begin position="31"/>
        <end position="277"/>
    </location>
</feature>
<protein>
    <recommendedName>
        <fullName evidence="5">AIG1-type G domain-containing protein</fullName>
    </recommendedName>
</protein>
<feature type="domain" description="AIG1-type G" evidence="5">
    <location>
        <begin position="36"/>
        <end position="233"/>
    </location>
</feature>
<accession>A0A8C2C4J9</accession>
<evidence type="ECO:0000256" key="3">
    <source>
        <dbReference type="ARBA" id="ARBA00023134"/>
    </source>
</evidence>
<evidence type="ECO:0000313" key="7">
    <source>
        <dbReference type="Proteomes" id="UP000694701"/>
    </source>
</evidence>
<dbReference type="InterPro" id="IPR006703">
    <property type="entry name" value="G_AIG1"/>
</dbReference>
<comment type="similarity">
    <text evidence="1">Belongs to the TRAFAC class TrmE-Era-EngA-EngB-Septin-like GTPase superfamily. AIG1/Toc34/Toc159-like paraseptin GTPase family. IAN subfamily.</text>
</comment>
<dbReference type="CDD" id="cd01852">
    <property type="entry name" value="AIG1"/>
    <property type="match status" value="1"/>
</dbReference>
<sequence length="277" mass="31751">MTLVQCGKCLKFNGFLIVSCFVTATGTTSSDENNNIAPRKILLLGKTGVGKSATGNTILGKEVFRSEKDVNAVTTESSVQHTDIDGKNVSVIDTPGFFDTKLDTKNLAKEFGRSLHLTEGGIHAFLLIFEYGRFTEQEADMLRRVETVFGNDVTKHIIIVFTHGDECNRKKLDSEIDGNDVVSRVVQSCQGYHVLNNKDLTDRQQVTDLLLKIDTRIVTNQGYYTNEMYEWAQMWPWEKFWKILRDFFYAVIAFFQNLAKSFDYNYWRQRIARYMTL</sequence>
<dbReference type="Ensembl" id="ENSCCRT00020005470.1">
    <property type="protein sequence ID" value="ENSCCRP00020004812.1"/>
    <property type="gene ID" value="ENSCCRG00020002740.1"/>
</dbReference>
<evidence type="ECO:0000256" key="4">
    <source>
        <dbReference type="SAM" id="SignalP"/>
    </source>
</evidence>
<dbReference type="SUPFAM" id="SSF52540">
    <property type="entry name" value="P-loop containing nucleoside triphosphate hydrolases"/>
    <property type="match status" value="1"/>
</dbReference>
<keyword evidence="2" id="KW-0547">Nucleotide-binding</keyword>
<dbReference type="Pfam" id="PF04548">
    <property type="entry name" value="AIG1"/>
    <property type="match status" value="1"/>
</dbReference>
<dbReference type="PANTHER" id="PTHR10903">
    <property type="entry name" value="GTPASE, IMAP FAMILY MEMBER-RELATED"/>
    <property type="match status" value="1"/>
</dbReference>
<keyword evidence="3" id="KW-0342">GTP-binding</keyword>
<feature type="signal peptide" evidence="4">
    <location>
        <begin position="1"/>
        <end position="30"/>
    </location>
</feature>
<name>A0A8C2C4J9_CYPCA</name>
<evidence type="ECO:0000259" key="5">
    <source>
        <dbReference type="PROSITE" id="PS51720"/>
    </source>
</evidence>
<evidence type="ECO:0000313" key="6">
    <source>
        <dbReference type="Ensembl" id="ENSCCRP00020004812.1"/>
    </source>
</evidence>
<dbReference type="FunFam" id="3.40.50.300:FF:000366">
    <property type="entry name" value="GTPase, IMAP family member 2"/>
    <property type="match status" value="1"/>
</dbReference>
<dbReference type="Proteomes" id="UP000694701">
    <property type="component" value="Unplaced"/>
</dbReference>
<dbReference type="InterPro" id="IPR045058">
    <property type="entry name" value="GIMA/IAN/Toc"/>
</dbReference>